<reference evidence="4 5" key="1">
    <citation type="submission" date="2024-09" db="EMBL/GenBank/DDBJ databases">
        <authorList>
            <person name="Sun Q."/>
            <person name="Mori K."/>
        </authorList>
    </citation>
    <scope>NUCLEOTIDE SEQUENCE [LARGE SCALE GENOMIC DNA]</scope>
    <source>
        <strain evidence="4 5">CGMCC 1.15906</strain>
    </source>
</reference>
<keyword evidence="3" id="KW-0732">Signal</keyword>
<gene>
    <name evidence="4" type="primary">dacB</name>
    <name evidence="4" type="ORF">ACFFGN_23015</name>
</gene>
<keyword evidence="4" id="KW-0121">Carboxypeptidase</keyword>
<evidence type="ECO:0000256" key="3">
    <source>
        <dbReference type="SAM" id="SignalP"/>
    </source>
</evidence>
<keyword evidence="4" id="KW-0645">Protease</keyword>
<feature type="chain" id="PRO_5047263236" evidence="3">
    <location>
        <begin position="27"/>
        <end position="455"/>
    </location>
</feature>
<protein>
    <submittedName>
        <fullName evidence="4">D-alanyl-D-alanine carboxypeptidase/D-alanyl-D-alanine-endopeptidase</fullName>
        <ecNumber evidence="4">3.4.16.4</ecNumber>
    </submittedName>
</protein>
<dbReference type="Pfam" id="PF02113">
    <property type="entry name" value="Peptidase_S13"/>
    <property type="match status" value="1"/>
</dbReference>
<dbReference type="Gene3D" id="3.40.710.10">
    <property type="entry name" value="DD-peptidase/beta-lactamase superfamily"/>
    <property type="match status" value="2"/>
</dbReference>
<evidence type="ECO:0000256" key="1">
    <source>
        <dbReference type="ARBA" id="ARBA00006096"/>
    </source>
</evidence>
<dbReference type="PRINTS" id="PR00922">
    <property type="entry name" value="DADACBPTASE3"/>
</dbReference>
<comment type="similarity">
    <text evidence="1">Belongs to the peptidase S13 family.</text>
</comment>
<dbReference type="Proteomes" id="UP001589890">
    <property type="component" value="Unassembled WGS sequence"/>
</dbReference>
<dbReference type="RefSeq" id="WP_380051138.1">
    <property type="nucleotide sequence ID" value="NZ_JBHLTC010000030.1"/>
</dbReference>
<dbReference type="PANTHER" id="PTHR30023:SF0">
    <property type="entry name" value="PENICILLIN-SENSITIVE CARBOXYPEPTIDASE A"/>
    <property type="match status" value="1"/>
</dbReference>
<organism evidence="4 5">
    <name type="scientific">Kribbella deserti</name>
    <dbReference type="NCBI Taxonomy" id="1926257"/>
    <lineage>
        <taxon>Bacteria</taxon>
        <taxon>Bacillati</taxon>
        <taxon>Actinomycetota</taxon>
        <taxon>Actinomycetes</taxon>
        <taxon>Propionibacteriales</taxon>
        <taxon>Kribbellaceae</taxon>
        <taxon>Kribbella</taxon>
    </lineage>
</organism>
<feature type="signal peptide" evidence="3">
    <location>
        <begin position="1"/>
        <end position="26"/>
    </location>
</feature>
<dbReference type="NCBIfam" id="TIGR00666">
    <property type="entry name" value="PBP4"/>
    <property type="match status" value="1"/>
</dbReference>
<dbReference type="InterPro" id="IPR012338">
    <property type="entry name" value="Beta-lactam/transpept-like"/>
</dbReference>
<evidence type="ECO:0000256" key="2">
    <source>
        <dbReference type="ARBA" id="ARBA00022801"/>
    </source>
</evidence>
<keyword evidence="2 4" id="KW-0378">Hydrolase</keyword>
<evidence type="ECO:0000313" key="5">
    <source>
        <dbReference type="Proteomes" id="UP001589890"/>
    </source>
</evidence>
<proteinExistence type="inferred from homology"/>
<comment type="caution">
    <text evidence="4">The sequence shown here is derived from an EMBL/GenBank/DDBJ whole genome shotgun (WGS) entry which is preliminary data.</text>
</comment>
<dbReference type="InterPro" id="IPR000667">
    <property type="entry name" value="Peptidase_S13"/>
</dbReference>
<dbReference type="PANTHER" id="PTHR30023">
    <property type="entry name" value="D-ALANYL-D-ALANINE CARBOXYPEPTIDASE"/>
    <property type="match status" value="1"/>
</dbReference>
<sequence>MNRSHRAAYVTLAGCLALAMVPGAHAVPSSSRTATAPAAAVKAVPVLPAAKTEGVATTPAGVQKALAAALGHPSLGNHPGAIVYDVSRGRQLYAKGAGTTYVPASTLKVLTTLGSLAALGPDHKFTTKVVSTGGTSLVLVGGGDPLLVSRRPKAPGYPKLANLPDLASATAKALKAKKVASVTVGYDASLFSGPAINHKWQPNYVPEGIAGPTSALWVDQGRNTPGLAKRAASPSQAAARKFVAALLQLGIKANLGKPVKAPATASLVAQVQSPPLSAVAGYVNLHSDNDGAEVLLRHIGLGIRSDGSYQGGIAALRTTLTRLGLTLGAARIEDGSGLSRTNAVPLSLLAGALRLAADPAHPELRSLLPGLPVAAFNGSLAERFITAGTAAGQGYVRAKTGTLTGVHSLAGFVRTRSGTMLAFVVATDSVQPSNALEARAALDRAAAALAACGCA</sequence>
<dbReference type="GO" id="GO:0009002">
    <property type="term" value="F:serine-type D-Ala-D-Ala carboxypeptidase activity"/>
    <property type="evidence" value="ECO:0007669"/>
    <property type="project" value="UniProtKB-EC"/>
</dbReference>
<name>A0ABV6QQQ5_9ACTN</name>
<accession>A0ABV6QQQ5</accession>
<dbReference type="SUPFAM" id="SSF56601">
    <property type="entry name" value="beta-lactamase/transpeptidase-like"/>
    <property type="match status" value="1"/>
</dbReference>
<dbReference type="EMBL" id="JBHLTC010000030">
    <property type="protein sequence ID" value="MFC0626970.1"/>
    <property type="molecule type" value="Genomic_DNA"/>
</dbReference>
<dbReference type="EC" id="3.4.16.4" evidence="4"/>
<evidence type="ECO:0000313" key="4">
    <source>
        <dbReference type="EMBL" id="MFC0626970.1"/>
    </source>
</evidence>
<keyword evidence="5" id="KW-1185">Reference proteome</keyword>